<feature type="compositionally biased region" description="Low complexity" evidence="1">
    <location>
        <begin position="536"/>
        <end position="551"/>
    </location>
</feature>
<dbReference type="Proteomes" id="UP001189429">
    <property type="component" value="Unassembled WGS sequence"/>
</dbReference>
<evidence type="ECO:0000256" key="1">
    <source>
        <dbReference type="SAM" id="MobiDB-lite"/>
    </source>
</evidence>
<evidence type="ECO:0000313" key="3">
    <source>
        <dbReference type="Proteomes" id="UP001189429"/>
    </source>
</evidence>
<keyword evidence="3" id="KW-1185">Reference proteome</keyword>
<reference evidence="2" key="1">
    <citation type="submission" date="2023-10" db="EMBL/GenBank/DDBJ databases">
        <authorList>
            <person name="Chen Y."/>
            <person name="Shah S."/>
            <person name="Dougan E. K."/>
            <person name="Thang M."/>
            <person name="Chan C."/>
        </authorList>
    </citation>
    <scope>NUCLEOTIDE SEQUENCE [LARGE SCALE GENOMIC DNA]</scope>
</reference>
<protein>
    <submittedName>
        <fullName evidence="2">Uncharacterized protein</fullName>
    </submittedName>
</protein>
<feature type="region of interest" description="Disordered" evidence="1">
    <location>
        <begin position="722"/>
        <end position="811"/>
    </location>
</feature>
<gene>
    <name evidence="2" type="ORF">PCOR1329_LOCUS17700</name>
</gene>
<proteinExistence type="predicted"/>
<feature type="compositionally biased region" description="Basic and acidic residues" evidence="1">
    <location>
        <begin position="143"/>
        <end position="154"/>
    </location>
</feature>
<sequence length="811" mass="84302">MIDQSALLALRAAEQARLETALAGSSRTIAPAAQATRRGGGALAAASGHQPDQAPADGAALGALVPAAGSGGDGAAAAAATGQQGDPPAADGAALGALVPAAVPQAEPAAEGGQIVPAAAAGADSSALAPAPAASGEAPSCAKEARAAAEEQHREAERAWRQRLREGLRELKGRDYIRVALKVAAPSLLNPEDDALEALTTDSVKRLHDEFARLQEQAEKGGVQPRALVRAMQQLYLAESCRDASLSLSTETADEEALRQLTERTEEFAPALEAMRTLAVDKAIFAHLADADEEANEEHASEADVDDLDYERELVSRQDSGLVLPDGWRVEWVQVGKRQMKHFIDQDGRRYTSHRQARAALAELEACRAEAERIAAENAASLAAAAAAPDGGPKRVRLRGKVSASSLGEQLFGVGGLEAAFEEALGDALGEVLGPAGGAENGSCGSGAAAKPGAKQTAAPPPEVRPGAMVVLKGLVAKPELNGQQGRLLALHPQTGRWEAQLADRSKVNVRPANFDVVAPRALALAAKGQPKKRPAASPAPGAPASKALAAEGRGRGPADEEMPAAAAAPGAPASKAPAPARRRKQWHEGQAAATSAAGARRGVLEVARASAAVNSGAPVAPKAPRGPRGLGALPEHAVSTGGLQRRRSSQSPLGQARGHTASSLNVDLRRQETDRINRDNERLLERLRKTRPEVPSSKLLRMHSEECGRLLVMSSVSKRLSGGWDEEKSRLGIGDADGESSPPSPILGPQHDRGHHPGSPYARTLRPPAPPPQRRAGSRPSSAGASRPASARCPASARWREHVRRRLQFE</sequence>
<feature type="region of interest" description="Disordered" evidence="1">
    <location>
        <begin position="612"/>
        <end position="674"/>
    </location>
</feature>
<comment type="caution">
    <text evidence="2">The sequence shown here is derived from an EMBL/GenBank/DDBJ whole genome shotgun (WGS) entry which is preliminary data.</text>
</comment>
<dbReference type="EMBL" id="CAUYUJ010005524">
    <property type="protein sequence ID" value="CAK0813933.1"/>
    <property type="molecule type" value="Genomic_DNA"/>
</dbReference>
<accession>A0ABN9R7G3</accession>
<name>A0ABN9R7G3_9DINO</name>
<feature type="compositionally biased region" description="Basic residues" evidence="1">
    <location>
        <begin position="802"/>
        <end position="811"/>
    </location>
</feature>
<feature type="compositionally biased region" description="Low complexity" evidence="1">
    <location>
        <begin position="75"/>
        <end position="92"/>
    </location>
</feature>
<feature type="region of interest" description="Disordered" evidence="1">
    <location>
        <begin position="440"/>
        <end position="465"/>
    </location>
</feature>
<feature type="compositionally biased region" description="Low complexity" evidence="1">
    <location>
        <begin position="447"/>
        <end position="458"/>
    </location>
</feature>
<feature type="compositionally biased region" description="Low complexity" evidence="1">
    <location>
        <begin position="564"/>
        <end position="580"/>
    </location>
</feature>
<feature type="region of interest" description="Disordered" evidence="1">
    <location>
        <begin position="129"/>
        <end position="154"/>
    </location>
</feature>
<feature type="region of interest" description="Disordered" evidence="1">
    <location>
        <begin position="526"/>
        <end position="600"/>
    </location>
</feature>
<feature type="compositionally biased region" description="Low complexity" evidence="1">
    <location>
        <begin position="129"/>
        <end position="142"/>
    </location>
</feature>
<feature type="compositionally biased region" description="Low complexity" evidence="1">
    <location>
        <begin position="775"/>
        <end position="798"/>
    </location>
</feature>
<feature type="region of interest" description="Disordered" evidence="1">
    <location>
        <begin position="72"/>
        <end position="92"/>
    </location>
</feature>
<organism evidence="2 3">
    <name type="scientific">Prorocentrum cordatum</name>
    <dbReference type="NCBI Taxonomy" id="2364126"/>
    <lineage>
        <taxon>Eukaryota</taxon>
        <taxon>Sar</taxon>
        <taxon>Alveolata</taxon>
        <taxon>Dinophyceae</taxon>
        <taxon>Prorocentrales</taxon>
        <taxon>Prorocentraceae</taxon>
        <taxon>Prorocentrum</taxon>
    </lineage>
</organism>
<evidence type="ECO:0000313" key="2">
    <source>
        <dbReference type="EMBL" id="CAK0813933.1"/>
    </source>
</evidence>